<dbReference type="EMBL" id="JBHMFA010000004">
    <property type="protein sequence ID" value="MFB9104270.1"/>
    <property type="molecule type" value="Genomic_DNA"/>
</dbReference>
<organism evidence="3 4">
    <name type="scientific">Algibacter miyuki</name>
    <dbReference type="NCBI Taxonomy" id="1306933"/>
    <lineage>
        <taxon>Bacteria</taxon>
        <taxon>Pseudomonadati</taxon>
        <taxon>Bacteroidota</taxon>
        <taxon>Flavobacteriia</taxon>
        <taxon>Flavobacteriales</taxon>
        <taxon>Flavobacteriaceae</taxon>
        <taxon>Algibacter</taxon>
    </lineage>
</organism>
<feature type="transmembrane region" description="Helical" evidence="1">
    <location>
        <begin position="122"/>
        <end position="142"/>
    </location>
</feature>
<gene>
    <name evidence="3" type="ORF">ACFFU1_05145</name>
</gene>
<feature type="domain" description="Flavinylation-associated cytochrome" evidence="2">
    <location>
        <begin position="83"/>
        <end position="142"/>
    </location>
</feature>
<evidence type="ECO:0000256" key="1">
    <source>
        <dbReference type="SAM" id="Phobius"/>
    </source>
</evidence>
<comment type="caution">
    <text evidence="3">The sequence shown here is derived from an EMBL/GenBank/DDBJ whole genome shotgun (WGS) entry which is preliminary data.</text>
</comment>
<feature type="transmembrane region" description="Helical" evidence="1">
    <location>
        <begin position="175"/>
        <end position="198"/>
    </location>
</feature>
<evidence type="ECO:0000259" key="2">
    <source>
        <dbReference type="Pfam" id="PF14358"/>
    </source>
</evidence>
<dbReference type="InterPro" id="IPR025517">
    <property type="entry name" value="DUF4405"/>
</dbReference>
<accession>A0ABV5GYY2</accession>
<dbReference type="RefSeq" id="WP_290271359.1">
    <property type="nucleotide sequence ID" value="NZ_JAUFQP010000010.1"/>
</dbReference>
<reference evidence="3 4" key="1">
    <citation type="submission" date="2024-09" db="EMBL/GenBank/DDBJ databases">
        <authorList>
            <person name="Sun Q."/>
            <person name="Mori K."/>
        </authorList>
    </citation>
    <scope>NUCLEOTIDE SEQUENCE [LARGE SCALE GENOMIC DNA]</scope>
    <source>
        <strain evidence="3 4">CECT 8300</strain>
    </source>
</reference>
<evidence type="ECO:0000313" key="3">
    <source>
        <dbReference type="EMBL" id="MFB9104270.1"/>
    </source>
</evidence>
<dbReference type="Proteomes" id="UP001589590">
    <property type="component" value="Unassembled WGS sequence"/>
</dbReference>
<feature type="transmembrane region" description="Helical" evidence="1">
    <location>
        <begin position="218"/>
        <end position="247"/>
    </location>
</feature>
<sequence>MKNSKKNTGNTNKTRVILDLFFFILMIAVLIPQSTGIAIHEWLSFIILIPFFLHLIINWNWIASYSKNLFKKPLRKTKFDYFFNWILYIDMLLVTVSGLVISEAALPAIGIHFNINPFWTTIHNASATLFIALLGIHLALHWKWIVKTLQKLKFLSDLHHIKQITTIFRNRKTEFLILIALSIILSLAIWLLEFTSWAETITHNSTPKTAEGSKQPAIQWLIYVLPLLKVTVFLCVPAVLTRVIIYLKAKLKN</sequence>
<keyword evidence="4" id="KW-1185">Reference proteome</keyword>
<feature type="transmembrane region" description="Helical" evidence="1">
    <location>
        <begin position="42"/>
        <end position="61"/>
    </location>
</feature>
<feature type="transmembrane region" description="Helical" evidence="1">
    <location>
        <begin position="16"/>
        <end position="36"/>
    </location>
</feature>
<name>A0ABV5GYY2_9FLAO</name>
<keyword evidence="1" id="KW-1133">Transmembrane helix</keyword>
<feature type="transmembrane region" description="Helical" evidence="1">
    <location>
        <begin position="82"/>
        <end position="102"/>
    </location>
</feature>
<keyword evidence="1" id="KW-0812">Transmembrane</keyword>
<evidence type="ECO:0000313" key="4">
    <source>
        <dbReference type="Proteomes" id="UP001589590"/>
    </source>
</evidence>
<protein>
    <submittedName>
        <fullName evidence="3">DUF4405 domain-containing protein</fullName>
    </submittedName>
</protein>
<keyword evidence="1" id="KW-0472">Membrane</keyword>
<dbReference type="Pfam" id="PF14358">
    <property type="entry name" value="DUF4405"/>
    <property type="match status" value="1"/>
</dbReference>
<proteinExistence type="predicted"/>